<reference evidence="3 4" key="1">
    <citation type="journal article" date="2023" name="Arcadia Sci">
        <title>De novo assembly of a long-read Amblyomma americanum tick genome.</title>
        <authorList>
            <person name="Chou S."/>
            <person name="Poskanzer K.E."/>
            <person name="Rollins M."/>
            <person name="Thuy-Boun P.S."/>
        </authorList>
    </citation>
    <scope>NUCLEOTIDE SEQUENCE [LARGE SCALE GENOMIC DNA]</scope>
    <source>
        <strain evidence="3">F_SG_1</strain>
        <tissue evidence="3">Salivary glands</tissue>
    </source>
</reference>
<feature type="compositionally biased region" description="Polar residues" evidence="1">
    <location>
        <begin position="271"/>
        <end position="287"/>
    </location>
</feature>
<evidence type="ECO:0000256" key="2">
    <source>
        <dbReference type="SAM" id="SignalP"/>
    </source>
</evidence>
<dbReference type="EMBL" id="JARKHS020035624">
    <property type="protein sequence ID" value="KAK8757062.1"/>
    <property type="molecule type" value="Genomic_DNA"/>
</dbReference>
<evidence type="ECO:0000313" key="4">
    <source>
        <dbReference type="Proteomes" id="UP001321473"/>
    </source>
</evidence>
<organism evidence="3 4">
    <name type="scientific">Amblyomma americanum</name>
    <name type="common">Lone star tick</name>
    <dbReference type="NCBI Taxonomy" id="6943"/>
    <lineage>
        <taxon>Eukaryota</taxon>
        <taxon>Metazoa</taxon>
        <taxon>Ecdysozoa</taxon>
        <taxon>Arthropoda</taxon>
        <taxon>Chelicerata</taxon>
        <taxon>Arachnida</taxon>
        <taxon>Acari</taxon>
        <taxon>Parasitiformes</taxon>
        <taxon>Ixodida</taxon>
        <taxon>Ixodoidea</taxon>
        <taxon>Ixodidae</taxon>
        <taxon>Amblyomminae</taxon>
        <taxon>Amblyomma</taxon>
    </lineage>
</organism>
<feature type="region of interest" description="Disordered" evidence="1">
    <location>
        <begin position="359"/>
        <end position="395"/>
    </location>
</feature>
<name>A0AAQ4D3M2_AMBAM</name>
<dbReference type="SUPFAM" id="SSF51445">
    <property type="entry name" value="(Trans)glycosidases"/>
    <property type="match status" value="1"/>
</dbReference>
<feature type="compositionally biased region" description="Low complexity" evidence="1">
    <location>
        <begin position="140"/>
        <end position="155"/>
    </location>
</feature>
<feature type="region of interest" description="Disordered" evidence="1">
    <location>
        <begin position="130"/>
        <end position="328"/>
    </location>
</feature>
<feature type="compositionally biased region" description="Basic and acidic residues" evidence="1">
    <location>
        <begin position="243"/>
        <end position="256"/>
    </location>
</feature>
<feature type="compositionally biased region" description="Polar residues" evidence="1">
    <location>
        <begin position="297"/>
        <end position="309"/>
    </location>
</feature>
<dbReference type="AlphaFoldDB" id="A0AAQ4D3M2"/>
<keyword evidence="2" id="KW-0732">Signal</keyword>
<dbReference type="InterPro" id="IPR017853">
    <property type="entry name" value="GH"/>
</dbReference>
<evidence type="ECO:0000256" key="1">
    <source>
        <dbReference type="SAM" id="MobiDB-lite"/>
    </source>
</evidence>
<sequence length="877" mass="95222">MKSVSQKSASGSVNCLTCLTLALLFVFTVGTKDMTIQEVEKVLASYSTFWVFKTTYLPSMYTVCFRYDKVEDESKTNERQKMLEVKNPLFTETYEVYDQTCKFSITGKRTAHVFSSTGVIMASEKPARQLRSAALSPDESGTPSSRLLTPTLLRGEATSTGVKTGVAAAHKPEGPVRPQVNRLRQGQARTGHQSPVRTKPWTEANNTAPDHANEGRYALHPSKKRPAPSPWDRPAKAGGIEGADAKPHVSPKEGPTRSRRIPPWSPGKNLRSPTRTPQKNVDNSSYRLTPEKVLHSRPQSVPLTRQSSGEFGAIRGNRPVAASNTRSPAAQRYTGFPGVQAYVGAPGVIFFSPRRSPGRAAHIAGPLQSQGQSPAVFSPPGPDSDEGEETRNQPGGTVTFLQVWTLCGVTMATLTLPVGLFFLSYMGANGAHFSSFTSDKTLPSTATFSYVGSSSLTPSVSTADPFPGVPRSCLRPVSIRTNFTPSTSRYIRRHLHVRSRKIFCVFNVSRLGRAGRQDLNLVDLPLHYCSGIVYWSVGVANGVVRSRLENLDDVIGVAYLKKILNSQRLFDTQVLLTVGGYPQESAHFSRLGVDPAVMARFVSSLMRMVLGKGLNGAAIHWVHPEPGCGRSDDATTLSSMVSAIRYAYRSVGARGDIAVMLPPDLRISDPIVRLLADRVEWIFLETHLLQPLMRSTGACLELANRVIAMVNGLHAGPNGHKICTGYSLAPWLALGAHRAGVDPYIYRFSNITSPDTGRSGTASMLDICSGSRTCVATLSGSCLVLGRALLPGSLSSPAPLYIFHDHETLFNIFSHGSPQLAVNSTNRCAVLYDLESDNFKTMCTVLNVSYYAHLKHFADITERPGGASDLQLAPPCL</sequence>
<protein>
    <recommendedName>
        <fullName evidence="5">Chitinase</fullName>
    </recommendedName>
</protein>
<keyword evidence="4" id="KW-1185">Reference proteome</keyword>
<dbReference type="Proteomes" id="UP001321473">
    <property type="component" value="Unassembled WGS sequence"/>
</dbReference>
<feature type="compositionally biased region" description="Polar residues" evidence="1">
    <location>
        <begin position="182"/>
        <end position="196"/>
    </location>
</feature>
<feature type="signal peptide" evidence="2">
    <location>
        <begin position="1"/>
        <end position="30"/>
    </location>
</feature>
<dbReference type="Gene3D" id="3.20.20.80">
    <property type="entry name" value="Glycosidases"/>
    <property type="match status" value="1"/>
</dbReference>
<evidence type="ECO:0000313" key="3">
    <source>
        <dbReference type="EMBL" id="KAK8757062.1"/>
    </source>
</evidence>
<accession>A0AAQ4D3M2</accession>
<evidence type="ECO:0008006" key="5">
    <source>
        <dbReference type="Google" id="ProtNLM"/>
    </source>
</evidence>
<comment type="caution">
    <text evidence="3">The sequence shown here is derived from an EMBL/GenBank/DDBJ whole genome shotgun (WGS) entry which is preliminary data.</text>
</comment>
<gene>
    <name evidence="3" type="ORF">V5799_000236</name>
</gene>
<proteinExistence type="predicted"/>
<feature type="chain" id="PRO_5042841602" description="Chitinase" evidence="2">
    <location>
        <begin position="31"/>
        <end position="877"/>
    </location>
</feature>